<comment type="subcellular location">
    <subcellularLocation>
        <location evidence="1">Nucleus</location>
        <location evidence="1">Nucleolus</location>
    </subcellularLocation>
</comment>
<evidence type="ECO:0000256" key="1">
    <source>
        <dbReference type="ARBA" id="ARBA00004604"/>
    </source>
</evidence>
<gene>
    <name evidence="11" type="ORF">AYO20_00993</name>
</gene>
<dbReference type="PRINTS" id="PR00320">
    <property type="entry name" value="GPROTEINBRPT"/>
</dbReference>
<keyword evidence="4 7" id="KW-0853">WD repeat</keyword>
<dbReference type="SUPFAM" id="SSF50978">
    <property type="entry name" value="WD40 repeat-like"/>
    <property type="match status" value="1"/>
</dbReference>
<dbReference type="OrthoDB" id="431715at2759"/>
<reference evidence="11 12" key="1">
    <citation type="submission" date="2016-03" db="EMBL/GenBank/DDBJ databases">
        <title>The draft genome sequence of Fonsecaea nubica causative agent of cutaneous subcutaneous infection in human host.</title>
        <authorList>
            <person name="Costa F."/>
            <person name="Sybren D.H."/>
            <person name="Raittz R.T."/>
            <person name="Weiss V.A."/>
            <person name="Leao A.C."/>
            <person name="Gomes R."/>
            <person name="De Souza E.M."/>
            <person name="Pedrosa F.O."/>
            <person name="Steffens M.B."/>
            <person name="Bombassaro A."/>
            <person name="Tadra-Sfeir M.Z."/>
            <person name="Moreno L.F."/>
            <person name="Najafzadeh M.J."/>
            <person name="Felipe M.S."/>
            <person name="Teixeira M."/>
            <person name="Sun J."/>
            <person name="Xi L."/>
            <person name="Castro M.A."/>
            <person name="Vicente V.A."/>
        </authorList>
    </citation>
    <scope>NUCLEOTIDE SEQUENCE [LARGE SCALE GENOMIC DNA]</scope>
    <source>
        <strain evidence="11 12">CBS 269.64</strain>
    </source>
</reference>
<dbReference type="RefSeq" id="XP_022504608.1">
    <property type="nucleotide sequence ID" value="XM_022639300.1"/>
</dbReference>
<keyword evidence="12" id="KW-1185">Reference proteome</keyword>
<dbReference type="CDD" id="cd00200">
    <property type="entry name" value="WD40"/>
    <property type="match status" value="1"/>
</dbReference>
<evidence type="ECO:0000259" key="10">
    <source>
        <dbReference type="Pfam" id="PF22725"/>
    </source>
</evidence>
<dbReference type="InterPro" id="IPR020472">
    <property type="entry name" value="WD40_PAC1"/>
</dbReference>
<dbReference type="InterPro" id="IPR036322">
    <property type="entry name" value="WD40_repeat_dom_sf"/>
</dbReference>
<feature type="domain" description="Gfo/Idh/MocA-like oxidoreductase N-terminal" evidence="8">
    <location>
        <begin position="653"/>
        <end position="751"/>
    </location>
</feature>
<sequence length="1015" mass="112915">MAADVQPIAQVKLPARPSSLTPEQTYWRSFKSPLNIPSPTKHAITHISQPQPVSVGQNPADFFVVTTGARVQLYSVKSRKLLKTVTRFDDIAYSGEARYDGRVLAAGDETGAIQVFDVNSRAILKTWKEQKQPVRTVRWSPKETTSLMSCGDDRTVRLWDLPSESSVETFRGHQDYVRTGAFLPGQSSHLFVSGSYDQTIRLWDPRTPSAAVMTFKHVAAVEDVLCMPSGTTILASAENQIAVLDIVAGRPLQMIKNHQKTVTSLCLASNGSRVVSGGLDGHLKVFEMTGWNVVAGSKYPAGILSTSVVTAGNPREDTHVVVGMSTGQLSIRTRLSGEQKVKERERQKQMEALIAGTIEEYDKKQAKKRPRGLEKRLRGRDYAGEDADIIVEGNVRPKQKKLTLWEKELHKGRYREALDIALQGADRLTIVTLLNTLRYRSALRAALEDRTESDLQPILHWIWRNISSTAFVSLCVEVAMNIMDLYSKHLSESEDLAKHLKKLRDRVHEETDRAEQAGITRGINRPKSTLWNLGYIAPRNLKRPGTVTVGLRFPRKLPWFSLYIISYAGHLRSRVFWDKILQLLSFLYQLATRETLELATWLLRRSDGAFWASDAVFRAEVQLANNDSATGGIAITFTKDLLVDPATRGVHDVRHTVVAAASSSSTSRAQEFLNEVKAPSTAKAYGSYAELVQNPDIDIVYIATPHSHHYQNALLCLEAGKNVLCEKAFTVNASQAKKLVQKAREKNLFLMEAVWTRYFPLSVYVREAISSGRLGYVVRVFADNSRASDPEKVWADGKHRMVNPDLAGGALLDLGIYSLTWVFQTLYTTQAPASRQPPKVVSSMVKYPPTGVDETTTIILTFPRDPEQGGDMHAVATTGMRTSSDIDGKGTSGPAVRIQGTKGEIQVWPPAYRPTKTRLILTDGTTEDKEWTQPGPGKGSGWFNGFGDAMNAEGEGHGMFWEADEAGRAIVDGRTEGRYESLDESVLIMEVMDEVRRQHGFSYPEKIETTERVEL</sequence>
<evidence type="ECO:0000256" key="3">
    <source>
        <dbReference type="ARBA" id="ARBA00022552"/>
    </source>
</evidence>
<feature type="domain" description="GFO/IDH/MocA-like oxidoreductase" evidence="10">
    <location>
        <begin position="764"/>
        <end position="905"/>
    </location>
</feature>
<dbReference type="GO" id="GO:0005730">
    <property type="term" value="C:nucleolus"/>
    <property type="evidence" value="ECO:0007669"/>
    <property type="project" value="UniProtKB-SubCell"/>
</dbReference>
<dbReference type="SUPFAM" id="SSF55347">
    <property type="entry name" value="Glyceraldehyde-3-phosphate dehydrogenase-like, C-terminal domain"/>
    <property type="match status" value="1"/>
</dbReference>
<dbReference type="Pfam" id="PF22725">
    <property type="entry name" value="GFO_IDH_MocA_C3"/>
    <property type="match status" value="1"/>
</dbReference>
<dbReference type="Pfam" id="PF09384">
    <property type="entry name" value="UTP15_C"/>
    <property type="match status" value="1"/>
</dbReference>
<dbReference type="InterPro" id="IPR000683">
    <property type="entry name" value="Gfo/Idh/MocA-like_OxRdtase_N"/>
</dbReference>
<dbReference type="GO" id="GO:0045943">
    <property type="term" value="P:positive regulation of transcription by RNA polymerase I"/>
    <property type="evidence" value="ECO:0007669"/>
    <property type="project" value="TreeGrafter"/>
</dbReference>
<dbReference type="Pfam" id="PF01408">
    <property type="entry name" value="GFO_IDH_MocA"/>
    <property type="match status" value="1"/>
</dbReference>
<comment type="caution">
    <text evidence="11">The sequence shown here is derived from an EMBL/GenBank/DDBJ whole genome shotgun (WGS) entry which is preliminary data.</text>
</comment>
<evidence type="ECO:0000256" key="4">
    <source>
        <dbReference type="ARBA" id="ARBA00022574"/>
    </source>
</evidence>
<dbReference type="EMBL" id="LVCJ01000004">
    <property type="protein sequence ID" value="OAL39596.1"/>
    <property type="molecule type" value="Genomic_DNA"/>
</dbReference>
<dbReference type="Gene3D" id="3.40.50.720">
    <property type="entry name" value="NAD(P)-binding Rossmann-like Domain"/>
    <property type="match status" value="1"/>
</dbReference>
<dbReference type="Gene3D" id="2.130.10.10">
    <property type="entry name" value="YVTN repeat-like/Quinoprotein amine dehydrogenase"/>
    <property type="match status" value="2"/>
</dbReference>
<dbReference type="PANTHER" id="PTHR19924">
    <property type="entry name" value="UTP15 U3 SMALL NUCLEOLAR RNA-ASSOCIATED PROTEIN 15 FAMILY MEMBER"/>
    <property type="match status" value="1"/>
</dbReference>
<dbReference type="Gene3D" id="3.30.360.10">
    <property type="entry name" value="Dihydrodipicolinate Reductase, domain 2"/>
    <property type="match status" value="1"/>
</dbReference>
<dbReference type="Proteomes" id="UP000185904">
    <property type="component" value="Unassembled WGS sequence"/>
</dbReference>
<dbReference type="InterPro" id="IPR036291">
    <property type="entry name" value="NAD(P)-bd_dom_sf"/>
</dbReference>
<dbReference type="PROSITE" id="PS00678">
    <property type="entry name" value="WD_REPEATS_1"/>
    <property type="match status" value="1"/>
</dbReference>
<feature type="domain" description="U3 small nucleolar RNA-associated protein 15 C-terminal" evidence="9">
    <location>
        <begin position="381"/>
        <end position="522"/>
    </location>
</feature>
<evidence type="ECO:0000259" key="9">
    <source>
        <dbReference type="Pfam" id="PF09384"/>
    </source>
</evidence>
<dbReference type="SUPFAM" id="SSF51735">
    <property type="entry name" value="NAD(P)-binding Rossmann-fold domains"/>
    <property type="match status" value="1"/>
</dbReference>
<dbReference type="InterPro" id="IPR001680">
    <property type="entry name" value="WD40_rpt"/>
</dbReference>
<evidence type="ECO:0000256" key="2">
    <source>
        <dbReference type="ARBA" id="ARBA00010928"/>
    </source>
</evidence>
<dbReference type="PANTHER" id="PTHR19924:SF26">
    <property type="entry name" value="U3 SMALL NUCLEOLAR RNA-ASSOCIATED PROTEIN 15 HOMOLOG"/>
    <property type="match status" value="1"/>
</dbReference>
<comment type="similarity">
    <text evidence="2">Belongs to the Gfo/Idh/MocA family.</text>
</comment>
<evidence type="ECO:0000256" key="6">
    <source>
        <dbReference type="ARBA" id="ARBA00023242"/>
    </source>
</evidence>
<feature type="repeat" description="WD" evidence="7">
    <location>
        <begin position="127"/>
        <end position="169"/>
    </location>
</feature>
<dbReference type="GeneID" id="34584418"/>
<dbReference type="Pfam" id="PF00400">
    <property type="entry name" value="WD40"/>
    <property type="match status" value="3"/>
</dbReference>
<keyword evidence="3" id="KW-0698">rRNA processing</keyword>
<dbReference type="PROSITE" id="PS50294">
    <property type="entry name" value="WD_REPEATS_REGION"/>
    <property type="match status" value="3"/>
</dbReference>
<organism evidence="11 12">
    <name type="scientific">Fonsecaea nubica</name>
    <dbReference type="NCBI Taxonomy" id="856822"/>
    <lineage>
        <taxon>Eukaryota</taxon>
        <taxon>Fungi</taxon>
        <taxon>Dikarya</taxon>
        <taxon>Ascomycota</taxon>
        <taxon>Pezizomycotina</taxon>
        <taxon>Eurotiomycetes</taxon>
        <taxon>Chaetothyriomycetidae</taxon>
        <taxon>Chaetothyriales</taxon>
        <taxon>Herpotrichiellaceae</taxon>
        <taxon>Fonsecaea</taxon>
    </lineage>
</organism>
<dbReference type="InterPro" id="IPR055170">
    <property type="entry name" value="GFO_IDH_MocA-like_dom"/>
</dbReference>
<feature type="repeat" description="WD" evidence="7">
    <location>
        <begin position="170"/>
        <end position="213"/>
    </location>
</feature>
<keyword evidence="5" id="KW-0677">Repeat</keyword>
<accession>A0A178DCV6</accession>
<dbReference type="InterPro" id="IPR015943">
    <property type="entry name" value="WD40/YVTN_repeat-like_dom_sf"/>
</dbReference>
<dbReference type="PROSITE" id="PS50082">
    <property type="entry name" value="WD_REPEATS_2"/>
    <property type="match status" value="3"/>
</dbReference>
<protein>
    <submittedName>
        <fullName evidence="11">Uncharacterized protein</fullName>
    </submittedName>
</protein>
<name>A0A178DCV6_9EURO</name>
<feature type="repeat" description="WD" evidence="7">
    <location>
        <begin position="255"/>
        <end position="288"/>
    </location>
</feature>
<dbReference type="InterPro" id="IPR019775">
    <property type="entry name" value="WD40_repeat_CS"/>
</dbReference>
<dbReference type="GO" id="GO:0006364">
    <property type="term" value="P:rRNA processing"/>
    <property type="evidence" value="ECO:0007669"/>
    <property type="project" value="UniProtKB-KW"/>
</dbReference>
<proteinExistence type="inferred from homology"/>
<dbReference type="InterPro" id="IPR018983">
    <property type="entry name" value="U3_snoRNA-assocProt_15_C"/>
</dbReference>
<dbReference type="GO" id="GO:0000166">
    <property type="term" value="F:nucleotide binding"/>
    <property type="evidence" value="ECO:0007669"/>
    <property type="project" value="InterPro"/>
</dbReference>
<evidence type="ECO:0000256" key="7">
    <source>
        <dbReference type="PROSITE-ProRule" id="PRU00221"/>
    </source>
</evidence>
<evidence type="ECO:0000256" key="5">
    <source>
        <dbReference type="ARBA" id="ARBA00022737"/>
    </source>
</evidence>
<dbReference type="SMART" id="SM00320">
    <property type="entry name" value="WD40"/>
    <property type="match status" value="5"/>
</dbReference>
<dbReference type="AlphaFoldDB" id="A0A178DCV6"/>
<keyword evidence="6" id="KW-0539">Nucleus</keyword>
<evidence type="ECO:0000259" key="8">
    <source>
        <dbReference type="Pfam" id="PF01408"/>
    </source>
</evidence>
<evidence type="ECO:0000313" key="11">
    <source>
        <dbReference type="EMBL" id="OAL39596.1"/>
    </source>
</evidence>
<evidence type="ECO:0000313" key="12">
    <source>
        <dbReference type="Proteomes" id="UP000185904"/>
    </source>
</evidence>